<organism evidence="2 3">
    <name type="scientific">Nelumbo nucifera</name>
    <name type="common">Sacred lotus</name>
    <dbReference type="NCBI Taxonomy" id="4432"/>
    <lineage>
        <taxon>Eukaryota</taxon>
        <taxon>Viridiplantae</taxon>
        <taxon>Streptophyta</taxon>
        <taxon>Embryophyta</taxon>
        <taxon>Tracheophyta</taxon>
        <taxon>Spermatophyta</taxon>
        <taxon>Magnoliopsida</taxon>
        <taxon>Proteales</taxon>
        <taxon>Nelumbonaceae</taxon>
        <taxon>Nelumbo</taxon>
    </lineage>
</organism>
<dbReference type="GO" id="GO:0030295">
    <property type="term" value="F:protein kinase activator activity"/>
    <property type="evidence" value="ECO:0000318"/>
    <property type="project" value="GO_Central"/>
</dbReference>
<dbReference type="AlphaFoldDB" id="A0A1U8BC89"/>
<feature type="domain" description="TPX2 central" evidence="1">
    <location>
        <begin position="259"/>
        <end position="431"/>
    </location>
</feature>
<name>A0A1U8BC89_NELNU</name>
<dbReference type="PANTHER" id="PTHR14326:SF15">
    <property type="entry name" value="OS06G0130200 PROTEIN"/>
    <property type="match status" value="1"/>
</dbReference>
<dbReference type="GeneID" id="104611874"/>
<dbReference type="InterPro" id="IPR009675">
    <property type="entry name" value="TPX2_fam"/>
</dbReference>
<dbReference type="Proteomes" id="UP000189703">
    <property type="component" value="Unplaced"/>
</dbReference>
<dbReference type="InterPro" id="IPR027330">
    <property type="entry name" value="TPX2_central_dom"/>
</dbReference>
<protein>
    <submittedName>
        <fullName evidence="3">Protein TPX2 isoform X1</fullName>
    </submittedName>
</protein>
<accession>A0A1U8BC89</accession>
<evidence type="ECO:0000259" key="1">
    <source>
        <dbReference type="Pfam" id="PF12214"/>
    </source>
</evidence>
<dbReference type="STRING" id="4432.A0A1U8BC89"/>
<dbReference type="GO" id="GO:0005880">
    <property type="term" value="C:nuclear microtubule"/>
    <property type="evidence" value="ECO:0000318"/>
    <property type="project" value="GO_Central"/>
</dbReference>
<dbReference type="InParanoid" id="A0A1U8BC89"/>
<proteinExistence type="predicted"/>
<dbReference type="FunCoup" id="A0A1U8BC89">
    <property type="interactions" value="526"/>
</dbReference>
<dbReference type="OrthoDB" id="1684416at2759"/>
<evidence type="ECO:0000313" key="3">
    <source>
        <dbReference type="RefSeq" id="XP_010277429.1"/>
    </source>
</evidence>
<dbReference type="RefSeq" id="XP_010277429.1">
    <property type="nucleotide sequence ID" value="XM_010279127.1"/>
</dbReference>
<dbReference type="PANTHER" id="PTHR14326">
    <property type="entry name" value="TARGETING PROTEIN FOR XKLP2"/>
    <property type="match status" value="1"/>
</dbReference>
<reference evidence="3" key="1">
    <citation type="submission" date="2025-08" db="UniProtKB">
        <authorList>
            <consortium name="RefSeq"/>
        </authorList>
    </citation>
    <scope>IDENTIFICATION</scope>
</reference>
<gene>
    <name evidence="3" type="primary">LOC104611874</name>
</gene>
<dbReference type="GO" id="GO:0008017">
    <property type="term" value="F:microtubule binding"/>
    <property type="evidence" value="ECO:0000318"/>
    <property type="project" value="GO_Central"/>
</dbReference>
<dbReference type="GO" id="GO:0005819">
    <property type="term" value="C:spindle"/>
    <property type="evidence" value="ECO:0007669"/>
    <property type="project" value="InterPro"/>
</dbReference>
<dbReference type="GO" id="GO:0090307">
    <property type="term" value="P:mitotic spindle assembly"/>
    <property type="evidence" value="ECO:0000318"/>
    <property type="project" value="GO_Central"/>
</dbReference>
<sequence length="530" mass="59888">MDEEMEDILEFVVVEIDLDYEFDASRYFDFSRDETLEETRQAELWFETAGSYPPSPFIAKLNLTEDILAENVNTSPKSKLEGNTNTVTSGSNIGTGSEFYECNEDTTDHECMNRGVVINLPIGDSQNAQDEQQGLSFFDHMAKDISKAKTKPPLKTALPRASTLMKPTASHLAKQNQPREVGGSRFLKRSSKPMVKYSDKSLENYSVIESQAAKRQKLEGGHLNKITEIKQQTNLIHKAPKKSVIQDGLSDCNVTHGRLKLTIPREPELETAQRAQRIRRKNSTMLGENVKPMEHTFKARPLNRKILEAPSLLSHQKSMPHLPEFQEFHLKTSERAARFSSAASSSLPFNKSTQVLHKLNTCSIMQNDTTDSKSSVDVARPVPVGAPKEEHELMINFKARPLNKKIFSSKGEMGIFRNNKREATVPMEFNFSTTKRFQHHPPIELFSKLSLASELQQNTVAQQKLPQFTSLPTKGSKENRLESFQKEYGVSHVSKEKSQWLVGKQIQFGASREISEIGLQFNMSRSLGIR</sequence>
<evidence type="ECO:0000313" key="2">
    <source>
        <dbReference type="Proteomes" id="UP000189703"/>
    </source>
</evidence>
<keyword evidence="2" id="KW-1185">Reference proteome</keyword>
<dbReference type="eggNOG" id="ENOG502QSKT">
    <property type="taxonomic scope" value="Eukaryota"/>
</dbReference>
<dbReference type="KEGG" id="nnu:104611874"/>
<dbReference type="OMA" id="WFETAES"/>
<dbReference type="Pfam" id="PF12214">
    <property type="entry name" value="TPX2_importin"/>
    <property type="match status" value="1"/>
</dbReference>
<dbReference type="GO" id="GO:0060236">
    <property type="term" value="P:regulation of mitotic spindle organization"/>
    <property type="evidence" value="ECO:0007669"/>
    <property type="project" value="InterPro"/>
</dbReference>